<name>A0AAE0XXP5_9GAST</name>
<organism evidence="1 2">
    <name type="scientific">Elysia crispata</name>
    <name type="common">lettuce slug</name>
    <dbReference type="NCBI Taxonomy" id="231223"/>
    <lineage>
        <taxon>Eukaryota</taxon>
        <taxon>Metazoa</taxon>
        <taxon>Spiralia</taxon>
        <taxon>Lophotrochozoa</taxon>
        <taxon>Mollusca</taxon>
        <taxon>Gastropoda</taxon>
        <taxon>Heterobranchia</taxon>
        <taxon>Euthyneura</taxon>
        <taxon>Panpulmonata</taxon>
        <taxon>Sacoglossa</taxon>
        <taxon>Placobranchoidea</taxon>
        <taxon>Plakobranchidae</taxon>
        <taxon>Elysia</taxon>
    </lineage>
</organism>
<evidence type="ECO:0000313" key="2">
    <source>
        <dbReference type="Proteomes" id="UP001283361"/>
    </source>
</evidence>
<keyword evidence="2" id="KW-1185">Reference proteome</keyword>
<evidence type="ECO:0000313" key="1">
    <source>
        <dbReference type="EMBL" id="KAK3722820.1"/>
    </source>
</evidence>
<sequence>MDISQPLSPDWSLLSAHAQEPPASVSSAKPSRDTGQFRITRKIFLQSGQTWVVRKLHCFKLRDLGRRVTRGKDLRPDHHLIILPKEASRDPVGSSSVRPKRIGSWSTSRIYLPLVVFSRQAARLTRGYLASVFSSVADLRGSKKSKYQIERQAIRQTNKKRGQHTKTNQNPWEENLRFPTKTHTRRLQTDWRDILAMTTISGSSPIWHIELPPEG</sequence>
<gene>
    <name evidence="1" type="ORF">RRG08_040205</name>
</gene>
<proteinExistence type="predicted"/>
<dbReference type="Proteomes" id="UP001283361">
    <property type="component" value="Unassembled WGS sequence"/>
</dbReference>
<protein>
    <submittedName>
        <fullName evidence="1">Uncharacterized protein</fullName>
    </submittedName>
</protein>
<accession>A0AAE0XXP5</accession>
<reference evidence="1" key="1">
    <citation type="journal article" date="2023" name="G3 (Bethesda)">
        <title>A reference genome for the long-term kleptoplast-retaining sea slug Elysia crispata morphotype clarki.</title>
        <authorList>
            <person name="Eastman K.E."/>
            <person name="Pendleton A.L."/>
            <person name="Shaikh M.A."/>
            <person name="Suttiyut T."/>
            <person name="Ogas R."/>
            <person name="Tomko P."/>
            <person name="Gavelis G."/>
            <person name="Widhalm J.R."/>
            <person name="Wisecaver J.H."/>
        </authorList>
    </citation>
    <scope>NUCLEOTIDE SEQUENCE</scope>
    <source>
        <strain evidence="1">ECLA1</strain>
    </source>
</reference>
<dbReference type="EMBL" id="JAWDGP010007369">
    <property type="protein sequence ID" value="KAK3722820.1"/>
    <property type="molecule type" value="Genomic_DNA"/>
</dbReference>
<dbReference type="AlphaFoldDB" id="A0AAE0XXP5"/>
<comment type="caution">
    <text evidence="1">The sequence shown here is derived from an EMBL/GenBank/DDBJ whole genome shotgun (WGS) entry which is preliminary data.</text>
</comment>